<dbReference type="InterPro" id="IPR028098">
    <property type="entry name" value="Glyco_trans_4-like_N"/>
</dbReference>
<evidence type="ECO:0000259" key="1">
    <source>
        <dbReference type="Pfam" id="PF00534"/>
    </source>
</evidence>
<evidence type="ECO:0000313" key="3">
    <source>
        <dbReference type="EMBL" id="MBM6820676.1"/>
    </source>
</evidence>
<feature type="domain" description="Glycosyltransferase subfamily 4-like N-terminal" evidence="2">
    <location>
        <begin position="15"/>
        <end position="162"/>
    </location>
</feature>
<gene>
    <name evidence="3" type="ORF">H6A19_15270</name>
</gene>
<dbReference type="CDD" id="cd03801">
    <property type="entry name" value="GT4_PimA-like"/>
    <property type="match status" value="1"/>
</dbReference>
<accession>A0ABS2FL43</accession>
<dbReference type="EMBL" id="JACJLL010000145">
    <property type="protein sequence ID" value="MBM6820676.1"/>
    <property type="molecule type" value="Genomic_DNA"/>
</dbReference>
<feature type="domain" description="Glycosyl transferase family 1" evidence="1">
    <location>
        <begin position="179"/>
        <end position="336"/>
    </location>
</feature>
<dbReference type="PANTHER" id="PTHR12526">
    <property type="entry name" value="GLYCOSYLTRANSFERASE"/>
    <property type="match status" value="1"/>
</dbReference>
<keyword evidence="4" id="KW-1185">Reference proteome</keyword>
<name>A0ABS2FL43_9CLOT</name>
<dbReference type="Pfam" id="PF00534">
    <property type="entry name" value="Glycos_transf_1"/>
    <property type="match status" value="1"/>
</dbReference>
<dbReference type="SUPFAM" id="SSF53756">
    <property type="entry name" value="UDP-Glycosyltransferase/glycogen phosphorylase"/>
    <property type="match status" value="1"/>
</dbReference>
<dbReference type="Pfam" id="PF13439">
    <property type="entry name" value="Glyco_transf_4"/>
    <property type="match status" value="1"/>
</dbReference>
<proteinExistence type="predicted"/>
<reference evidence="3 4" key="1">
    <citation type="journal article" date="2021" name="Sci. Rep.">
        <title>The distribution of antibiotic resistance genes in chicken gut microbiota commensals.</title>
        <authorList>
            <person name="Juricova H."/>
            <person name="Matiasovicova J."/>
            <person name="Kubasova T."/>
            <person name="Cejkova D."/>
            <person name="Rychlik I."/>
        </authorList>
    </citation>
    <scope>NUCLEOTIDE SEQUENCE [LARGE SCALE GENOMIC DNA]</scope>
    <source>
        <strain evidence="3 4">An435</strain>
    </source>
</reference>
<evidence type="ECO:0000259" key="2">
    <source>
        <dbReference type="Pfam" id="PF13439"/>
    </source>
</evidence>
<dbReference type="InterPro" id="IPR001296">
    <property type="entry name" value="Glyco_trans_1"/>
</dbReference>
<evidence type="ECO:0000313" key="4">
    <source>
        <dbReference type="Proteomes" id="UP000767334"/>
    </source>
</evidence>
<organism evidence="3 4">
    <name type="scientific">Clostridium saudiense</name>
    <dbReference type="NCBI Taxonomy" id="1414720"/>
    <lineage>
        <taxon>Bacteria</taxon>
        <taxon>Bacillati</taxon>
        <taxon>Bacillota</taxon>
        <taxon>Clostridia</taxon>
        <taxon>Eubacteriales</taxon>
        <taxon>Clostridiaceae</taxon>
        <taxon>Clostridium</taxon>
    </lineage>
</organism>
<comment type="caution">
    <text evidence="3">The sequence shown here is derived from an EMBL/GenBank/DDBJ whole genome shotgun (WGS) entry which is preliminary data.</text>
</comment>
<protein>
    <submittedName>
        <fullName evidence="3">Glycosyltransferase family 4 protein</fullName>
    </submittedName>
</protein>
<dbReference type="Gene3D" id="3.40.50.2000">
    <property type="entry name" value="Glycogen Phosphorylase B"/>
    <property type="match status" value="2"/>
</dbReference>
<dbReference type="PANTHER" id="PTHR12526:SF630">
    <property type="entry name" value="GLYCOSYLTRANSFERASE"/>
    <property type="match status" value="1"/>
</dbReference>
<sequence length="358" mass="41090">MKKNILFFTRTMGLGGTENVVLQLCDIMVDKYNVIVCSSGGVNVEKLKYMGIKHYTIPDIEDKSLSNFIDIFIKLNKIFKKEKIDIIHTHHRMASFYTFLLNKIYNFKFFVTVHNTFLDKRILTKLSYTGANIVAVGEQVKSNLCDFYKIDSNKVTVIKNAVKPFEGEIKEVEIISRYKRQGNYIVGNIGRLSEQKGMKYFIEAIPIVLDRIHNVKFFIIGDGEEKEMLQSVIKRNGLEESVILLGYRKDVQNIMMQLDLIVLSSLWEGLPLTPIEAFSVKKTVVATAVDGTIEIVKNNQNGVTVNSKDSIALGNSIIKLLENSELRESYEKNAFKTYEEEFSFEALINNYRCFYEEN</sequence>
<dbReference type="RefSeq" id="WP_204572664.1">
    <property type="nucleotide sequence ID" value="NZ_JACJLL010000145.1"/>
</dbReference>
<dbReference type="Proteomes" id="UP000767334">
    <property type="component" value="Unassembled WGS sequence"/>
</dbReference>